<dbReference type="EMBL" id="LAZR01012264">
    <property type="protein sequence ID" value="KKM27739.1"/>
    <property type="molecule type" value="Genomic_DNA"/>
</dbReference>
<accession>A0A0F9J5R0</accession>
<organism evidence="1">
    <name type="scientific">marine sediment metagenome</name>
    <dbReference type="NCBI Taxonomy" id="412755"/>
    <lineage>
        <taxon>unclassified sequences</taxon>
        <taxon>metagenomes</taxon>
        <taxon>ecological metagenomes</taxon>
    </lineage>
</organism>
<feature type="non-terminal residue" evidence="1">
    <location>
        <position position="101"/>
    </location>
</feature>
<proteinExistence type="predicted"/>
<name>A0A0F9J5R0_9ZZZZ</name>
<dbReference type="AlphaFoldDB" id="A0A0F9J5R0"/>
<comment type="caution">
    <text evidence="1">The sequence shown here is derived from an EMBL/GenBank/DDBJ whole genome shotgun (WGS) entry which is preliminary data.</text>
</comment>
<protein>
    <submittedName>
        <fullName evidence="1">Uncharacterized protein</fullName>
    </submittedName>
</protein>
<gene>
    <name evidence="1" type="ORF">LCGC14_1571630</name>
</gene>
<reference evidence="1" key="1">
    <citation type="journal article" date="2015" name="Nature">
        <title>Complex archaea that bridge the gap between prokaryotes and eukaryotes.</title>
        <authorList>
            <person name="Spang A."/>
            <person name="Saw J.H."/>
            <person name="Jorgensen S.L."/>
            <person name="Zaremba-Niedzwiedzka K."/>
            <person name="Martijn J."/>
            <person name="Lind A.E."/>
            <person name="van Eijk R."/>
            <person name="Schleper C."/>
            <person name="Guy L."/>
            <person name="Ettema T.J."/>
        </authorList>
    </citation>
    <scope>NUCLEOTIDE SEQUENCE</scope>
</reference>
<sequence>MYFKRTLTADVKSSMVNPHQVKLDRQYQMGRQQLIDMIVPLMRQEPDLEDEVRPQIVSPEIFKGLHFVLGGMDRAANEAFSVYIAPHIQANEGEKPDPADD</sequence>
<evidence type="ECO:0000313" key="1">
    <source>
        <dbReference type="EMBL" id="KKM27739.1"/>
    </source>
</evidence>